<keyword evidence="1" id="KW-1133">Transmembrane helix</keyword>
<proteinExistence type="predicted"/>
<accession>A0A4U0X2Q4</accession>
<dbReference type="Proteomes" id="UP000309340">
    <property type="component" value="Unassembled WGS sequence"/>
</dbReference>
<comment type="caution">
    <text evidence="2">The sequence shown here is derived from an EMBL/GenBank/DDBJ whole genome shotgun (WGS) entry which is preliminary data.</text>
</comment>
<feature type="transmembrane region" description="Helical" evidence="1">
    <location>
        <begin position="12"/>
        <end position="30"/>
    </location>
</feature>
<protein>
    <submittedName>
        <fullName evidence="2">Uncharacterized protein</fullName>
    </submittedName>
</protein>
<keyword evidence="1" id="KW-0472">Membrane</keyword>
<gene>
    <name evidence="2" type="ORF">B0A55_08385</name>
</gene>
<evidence type="ECO:0000313" key="3">
    <source>
        <dbReference type="Proteomes" id="UP000309340"/>
    </source>
</evidence>
<feature type="transmembrane region" description="Helical" evidence="1">
    <location>
        <begin position="470"/>
        <end position="492"/>
    </location>
</feature>
<dbReference type="AlphaFoldDB" id="A0A4U0X2Q4"/>
<dbReference type="OrthoDB" id="5242705at2759"/>
<reference evidence="2 3" key="1">
    <citation type="submission" date="2017-03" db="EMBL/GenBank/DDBJ databases">
        <title>Genomes of endolithic fungi from Antarctica.</title>
        <authorList>
            <person name="Coleine C."/>
            <person name="Masonjones S."/>
            <person name="Stajich J.E."/>
        </authorList>
    </citation>
    <scope>NUCLEOTIDE SEQUENCE [LARGE SCALE GENOMIC DNA]</scope>
    <source>
        <strain evidence="2 3">CCFEE 5184</strain>
    </source>
</reference>
<dbReference type="Pfam" id="PF11374">
    <property type="entry name" value="DUF3176"/>
    <property type="match status" value="1"/>
</dbReference>
<evidence type="ECO:0000313" key="2">
    <source>
        <dbReference type="EMBL" id="TKA69516.1"/>
    </source>
</evidence>
<feature type="transmembrane region" description="Helical" evidence="1">
    <location>
        <begin position="113"/>
        <end position="132"/>
    </location>
</feature>
<dbReference type="EMBL" id="NAJQ01000444">
    <property type="protein sequence ID" value="TKA69516.1"/>
    <property type="molecule type" value="Genomic_DNA"/>
</dbReference>
<dbReference type="PANTHER" id="PTHR35394">
    <property type="entry name" value="DUF3176 DOMAIN-CONTAINING PROTEIN"/>
    <property type="match status" value="1"/>
</dbReference>
<dbReference type="STRING" id="329884.A0A4U0X2Q4"/>
<dbReference type="InterPro" id="IPR021514">
    <property type="entry name" value="DUF3176"/>
</dbReference>
<evidence type="ECO:0000256" key="1">
    <source>
        <dbReference type="SAM" id="Phobius"/>
    </source>
</evidence>
<organism evidence="2 3">
    <name type="scientific">Friedmanniomyces simplex</name>
    <dbReference type="NCBI Taxonomy" id="329884"/>
    <lineage>
        <taxon>Eukaryota</taxon>
        <taxon>Fungi</taxon>
        <taxon>Dikarya</taxon>
        <taxon>Ascomycota</taxon>
        <taxon>Pezizomycotina</taxon>
        <taxon>Dothideomycetes</taxon>
        <taxon>Dothideomycetidae</taxon>
        <taxon>Mycosphaerellales</taxon>
        <taxon>Teratosphaeriaceae</taxon>
        <taxon>Friedmanniomyces</taxon>
    </lineage>
</organism>
<keyword evidence="1" id="KW-0812">Transmembrane</keyword>
<dbReference type="PANTHER" id="PTHR35394:SF5">
    <property type="entry name" value="DUF3176 DOMAIN-CONTAINING PROTEIN"/>
    <property type="match status" value="1"/>
</dbReference>
<name>A0A4U0X2Q4_9PEZI</name>
<sequence>MLVWWWPELVSSLFSIATFVSIVVVLQTYNGKPLTALHLPRYLTLNGILGALGTLNRAFMVAPVGSAIMQEVWLLFSAVGQKTTLHDLDLYDAASRGAFGSFALIFQLRSRRLLACLGALITILSLAFSAFMQQVVTYDRMVAADPGSPLAPGNLARVETYTEFRGNPAEGGAQASSPPYDFVAAFYSGVLSGGIAPLTAPCPSGNCTWPLTPSLAVCGGCQVSPTPPPPVCFAACETDFYMGVTSAPNCTKIPNLYCNYTLPSGAVATLLNWDNHTDAEMTGSFPGFQAVGSTGAYYNFSAGDRLYAANFDLFGAPYDSYSGRNLTFTHTECALWFCVETYNTTVIENRQIQQVVSTIGKLNASSYVFPPVGAAADPQNSTNFNLTGNVAFEVIGMWTSAVMTGSVGLNLESQSFSSDLMKGVWNGTTDPDAWINNIATSLTNVVRSTNSTPRAEYGGTAYQLGVSVRWVWLSLPAALVVMAIAFLFTIMAKTALSPVAPWKGSPMTLLLFDIDHKAKEASYGQAHKYRGLQSAVGNMKVGLSEEPGKTWRFRAS</sequence>
<keyword evidence="3" id="KW-1185">Reference proteome</keyword>